<evidence type="ECO:0000256" key="2">
    <source>
        <dbReference type="ARBA" id="ARBA00022679"/>
    </source>
</evidence>
<evidence type="ECO:0000256" key="3">
    <source>
        <dbReference type="SAM" id="MobiDB-lite"/>
    </source>
</evidence>
<dbReference type="EMBL" id="NMRN01000020">
    <property type="protein sequence ID" value="PAS93244.1"/>
    <property type="molecule type" value="Genomic_DNA"/>
</dbReference>
<keyword evidence="1" id="KW-0328">Glycosyltransferase</keyword>
<evidence type="ECO:0000256" key="1">
    <source>
        <dbReference type="ARBA" id="ARBA00022676"/>
    </source>
</evidence>
<dbReference type="Pfam" id="PF00534">
    <property type="entry name" value="Glycos_transf_1"/>
    <property type="match status" value="1"/>
</dbReference>
<evidence type="ECO:0000259" key="4">
    <source>
        <dbReference type="Pfam" id="PF00534"/>
    </source>
</evidence>
<dbReference type="GO" id="GO:0016757">
    <property type="term" value="F:glycosyltransferase activity"/>
    <property type="evidence" value="ECO:0007669"/>
    <property type="project" value="UniProtKB-KW"/>
</dbReference>
<dbReference type="Proteomes" id="UP000216107">
    <property type="component" value="Unassembled WGS sequence"/>
</dbReference>
<sequence length="404" mass="43458">MASASIARPCWPGARSTMPRPPACVWRAWPASRRRGVEMRILVVTPLVYGGGAEQVAAVLSREWAREHEVRVLAFNAEGPQLDFGVPVEDMQLPARKGLFARASVARQRVRRLTGVAGEFRPDVVMAFMDEAGMVCCLAGLRGGWLKRLVVSVHHNPRWLSAGRRLALTLLYRLPARVVAVSRGVAGELMLGMGLSLRTLRHIPNPLATAEAPDAASLAQAEALAPGFILFVGRLDRHTKGLDTLLEAYAGLPAGRPALVIVGDGPDRTWLAGEIAQQALENVHCLGWQRDPAPFYARAGVLVMSSRYEGWSNVLMEAIGAGCPVAATHCPYGPAEILGEEFADWLVEVNDAPALAEGIQARLALQGEARAAVSERLRARAARFAAPEVAQTWIALAHELGAPA</sequence>
<evidence type="ECO:0000313" key="9">
    <source>
        <dbReference type="Proteomes" id="UP000623509"/>
    </source>
</evidence>
<dbReference type="SUPFAM" id="SSF53756">
    <property type="entry name" value="UDP-Glycosyltransferase/glycogen phosphorylase"/>
    <property type="match status" value="1"/>
</dbReference>
<gene>
    <name evidence="6" type="ORF">BGI27_09390</name>
    <name evidence="7" type="ORF">CGU29_08365</name>
</gene>
<feature type="domain" description="Glycosyltransferase subfamily 4-like N-terminal" evidence="5">
    <location>
        <begin position="51"/>
        <end position="209"/>
    </location>
</feature>
<dbReference type="OrthoDB" id="570545at2"/>
<evidence type="ECO:0000313" key="7">
    <source>
        <dbReference type="EMBL" id="PAS93244.1"/>
    </source>
</evidence>
<evidence type="ECO:0000313" key="6">
    <source>
        <dbReference type="EMBL" id="KAF7599185.1"/>
    </source>
</evidence>
<feature type="domain" description="Glycosyl transferase family 1" evidence="4">
    <location>
        <begin position="226"/>
        <end position="376"/>
    </location>
</feature>
<dbReference type="Gene3D" id="3.40.50.2000">
    <property type="entry name" value="Glycogen Phosphorylase B"/>
    <property type="match status" value="2"/>
</dbReference>
<dbReference type="InterPro" id="IPR028098">
    <property type="entry name" value="Glyco_trans_4-like_N"/>
</dbReference>
<organism evidence="7 8">
    <name type="scientific">Candidatus Dactylopiibacterium carminicum</name>
    <dbReference type="NCBI Taxonomy" id="857335"/>
    <lineage>
        <taxon>Bacteria</taxon>
        <taxon>Pseudomonadati</taxon>
        <taxon>Pseudomonadota</taxon>
        <taxon>Betaproteobacteria</taxon>
        <taxon>Rhodocyclales</taxon>
        <taxon>Rhodocyclaceae</taxon>
        <taxon>Candidatus Dactylopiibacterium</taxon>
    </lineage>
</organism>
<keyword evidence="9" id="KW-1185">Reference proteome</keyword>
<dbReference type="PANTHER" id="PTHR12526">
    <property type="entry name" value="GLYCOSYLTRANSFERASE"/>
    <property type="match status" value="1"/>
</dbReference>
<dbReference type="Pfam" id="PF13439">
    <property type="entry name" value="Glyco_transf_4"/>
    <property type="match status" value="1"/>
</dbReference>
<dbReference type="Proteomes" id="UP000623509">
    <property type="component" value="Unassembled WGS sequence"/>
</dbReference>
<dbReference type="CDD" id="cd03811">
    <property type="entry name" value="GT4_GT28_WabH-like"/>
    <property type="match status" value="1"/>
</dbReference>
<accession>A0A272ET04</accession>
<dbReference type="EMBL" id="MDUX01000026">
    <property type="protein sequence ID" value="KAF7599185.1"/>
    <property type="molecule type" value="Genomic_DNA"/>
</dbReference>
<evidence type="ECO:0000313" key="8">
    <source>
        <dbReference type="Proteomes" id="UP000216107"/>
    </source>
</evidence>
<comment type="caution">
    <text evidence="7">The sequence shown here is derived from an EMBL/GenBank/DDBJ whole genome shotgun (WGS) entry which is preliminary data.</text>
</comment>
<reference evidence="7 8" key="2">
    <citation type="submission" date="2017-07" db="EMBL/GenBank/DDBJ databases">
        <title>Candidatus Dactylopiibacterium carminicum, a nitrogen-fixing symbiont of the cochineal insect Dactylopius coccus and Dactylopius opuntiae (Hemiptera: Coccoidea: Dactylopiidae).</title>
        <authorList>
            <person name="Vera A."/>
        </authorList>
    </citation>
    <scope>NUCLEOTIDE SEQUENCE [LARGE SCALE GENOMIC DNA]</scope>
    <source>
        <strain evidence="7 8">NFDCM</strain>
    </source>
</reference>
<protein>
    <submittedName>
        <fullName evidence="6">Glycosyltransferase</fullName>
    </submittedName>
</protein>
<dbReference type="AlphaFoldDB" id="A0A272ET04"/>
<evidence type="ECO:0000259" key="5">
    <source>
        <dbReference type="Pfam" id="PF13439"/>
    </source>
</evidence>
<reference evidence="6 9" key="1">
    <citation type="submission" date="2016-08" db="EMBL/GenBank/DDBJ databases">
        <title>Candidatus Dactylopiibacterium carminicum genome sequence.</title>
        <authorList>
            <person name="Ramirez-Puebla S.T."/>
            <person name="Ormeno-Orrillo E."/>
            <person name="Vera-Ponce De Leon A."/>
            <person name="Luis L."/>
            <person name="Sanchez-Flores A."/>
            <person name="Monica R."/>
            <person name="Martinez-Romero E."/>
        </authorList>
    </citation>
    <scope>NUCLEOTIDE SEQUENCE [LARGE SCALE GENOMIC DNA]</scope>
    <source>
        <strain evidence="6">END1</strain>
    </source>
</reference>
<dbReference type="InterPro" id="IPR001296">
    <property type="entry name" value="Glyco_trans_1"/>
</dbReference>
<proteinExistence type="predicted"/>
<name>A0A272ET04_9RHOO</name>
<dbReference type="PANTHER" id="PTHR12526:SF510">
    <property type="entry name" value="D-INOSITOL 3-PHOSPHATE GLYCOSYLTRANSFERASE"/>
    <property type="match status" value="1"/>
</dbReference>
<keyword evidence="2" id="KW-0808">Transferase</keyword>
<feature type="region of interest" description="Disordered" evidence="3">
    <location>
        <begin position="1"/>
        <end position="20"/>
    </location>
</feature>